<dbReference type="EMBL" id="AMRA01000013">
    <property type="protein sequence ID" value="EKF25536.1"/>
    <property type="molecule type" value="Genomic_DNA"/>
</dbReference>
<dbReference type="SUPFAM" id="SSF48317">
    <property type="entry name" value="Acid phosphatase/Vanadium-dependent haloperoxidase"/>
    <property type="match status" value="1"/>
</dbReference>
<organism evidence="1 2">
    <name type="scientific">Mycolicibacterium hassiacum (strain DSM 44199 / CIP 105218 / JCM 12690 / 3849)</name>
    <name type="common">Mycobacterium hassiacum</name>
    <dbReference type="NCBI Taxonomy" id="1122247"/>
    <lineage>
        <taxon>Bacteria</taxon>
        <taxon>Bacillati</taxon>
        <taxon>Actinomycetota</taxon>
        <taxon>Actinomycetes</taxon>
        <taxon>Mycobacteriales</taxon>
        <taxon>Mycobacteriaceae</taxon>
        <taxon>Mycolicibacterium</taxon>
    </lineage>
</organism>
<dbReference type="CDD" id="cd03392">
    <property type="entry name" value="PAP2_like_2"/>
    <property type="match status" value="1"/>
</dbReference>
<dbReference type="SMART" id="SM00014">
    <property type="entry name" value="acidPPc"/>
    <property type="match status" value="1"/>
</dbReference>
<dbReference type="STRING" id="1122247.GCA_000379865_02651"/>
<reference evidence="1 2" key="1">
    <citation type="journal article" date="2012" name="J. Bacteriol.">
        <title>Genome sequence of Mycobacterium hassiacum DSM 44199, a rare source of heat-stable mycobacterial proteins.</title>
        <authorList>
            <person name="Tiago I."/>
            <person name="Maranha A."/>
            <person name="Mendes V."/>
            <person name="Alarico S."/>
            <person name="Moynihan P.J."/>
            <person name="Clarke A.J."/>
            <person name="Macedo-Ribeiro S."/>
            <person name="Pereira P.J."/>
            <person name="Empadinhas N."/>
        </authorList>
    </citation>
    <scope>NUCLEOTIDE SEQUENCE [LARGE SCALE GENOMIC DNA]</scope>
    <source>
        <strain evidence="2">DSM 44199 / CIP 105218 / JCM 12690 / 3849</strain>
    </source>
</reference>
<name>K5BI16_MYCHD</name>
<comment type="caution">
    <text evidence="1">The sequence shown here is derived from an EMBL/GenBank/DDBJ whole genome shotgun (WGS) entry which is preliminary data.</text>
</comment>
<dbReference type="Proteomes" id="UP000006265">
    <property type="component" value="Unassembled WGS sequence"/>
</dbReference>
<evidence type="ECO:0000313" key="1">
    <source>
        <dbReference type="EMBL" id="EKF25536.1"/>
    </source>
</evidence>
<dbReference type="PANTHER" id="PTHR14969:SF13">
    <property type="entry name" value="AT30094P"/>
    <property type="match status" value="1"/>
</dbReference>
<dbReference type="RefSeq" id="WP_005624176.1">
    <property type="nucleotide sequence ID" value="NZ_AMRA01000013.1"/>
</dbReference>
<keyword evidence="2" id="KW-1185">Reference proteome</keyword>
<protein>
    <submittedName>
        <fullName evidence="1">PAP2 superfamily protein</fullName>
    </submittedName>
</protein>
<dbReference type="AlphaFoldDB" id="K5BI16"/>
<dbReference type="Gene3D" id="1.20.144.10">
    <property type="entry name" value="Phosphatidic acid phosphatase type 2/haloperoxidase"/>
    <property type="match status" value="1"/>
</dbReference>
<accession>K5BI16</accession>
<dbReference type="InterPro" id="IPR000326">
    <property type="entry name" value="PAP2/HPO"/>
</dbReference>
<dbReference type="InterPro" id="IPR036938">
    <property type="entry name" value="PAP2/HPO_sf"/>
</dbReference>
<dbReference type="PANTHER" id="PTHR14969">
    <property type="entry name" value="SPHINGOSINE-1-PHOSPHATE PHOSPHOHYDROLASE"/>
    <property type="match status" value="1"/>
</dbReference>
<gene>
    <name evidence="1" type="ORF">C731_0495</name>
</gene>
<dbReference type="eggNOG" id="COG0671">
    <property type="taxonomic scope" value="Bacteria"/>
</dbReference>
<dbReference type="OrthoDB" id="5289372at2"/>
<evidence type="ECO:0000313" key="2">
    <source>
        <dbReference type="Proteomes" id="UP000006265"/>
    </source>
</evidence>
<proteinExistence type="predicted"/>
<sequence length="219" mass="22927">MRSSTRWLPGSALLAAAIYVLLWVAWAHRWSWVAGLDTPVLTGAHDFAAGHPGWVTGWDVFCTVLGPGAFRLVGAVVIVAALWRRRIRTAVFLLVTVEGSALVTELAKALADRPRPATALVDAWGTAFPSGHALGVLVAVAAYLTVARPALTARARLGWAVTGAAVVVTIGVGRVLLNVHHPTDVLAGWALGYAYFVGCRLALPLMPAAGTPAAPDNST</sequence>
<dbReference type="PATRIC" id="fig|1122247.3.peg.474"/>
<dbReference type="Pfam" id="PF01569">
    <property type="entry name" value="PAP2"/>
    <property type="match status" value="1"/>
</dbReference>